<dbReference type="Pfam" id="PF00583">
    <property type="entry name" value="Acetyltransf_1"/>
    <property type="match status" value="1"/>
</dbReference>
<accession>A0ABT3IK68</accession>
<dbReference type="Proteomes" id="UP001207742">
    <property type="component" value="Unassembled WGS sequence"/>
</dbReference>
<dbReference type="InterPro" id="IPR000182">
    <property type="entry name" value="GNAT_dom"/>
</dbReference>
<proteinExistence type="predicted"/>
<dbReference type="PROSITE" id="PS51186">
    <property type="entry name" value="GNAT"/>
    <property type="match status" value="1"/>
</dbReference>
<organism evidence="2 3">
    <name type="scientific">Chitinophaga nivalis</name>
    <dbReference type="NCBI Taxonomy" id="2991709"/>
    <lineage>
        <taxon>Bacteria</taxon>
        <taxon>Pseudomonadati</taxon>
        <taxon>Bacteroidota</taxon>
        <taxon>Chitinophagia</taxon>
        <taxon>Chitinophagales</taxon>
        <taxon>Chitinophagaceae</taxon>
        <taxon>Chitinophaga</taxon>
    </lineage>
</organism>
<comment type="caution">
    <text evidence="2">The sequence shown here is derived from an EMBL/GenBank/DDBJ whole genome shotgun (WGS) entry which is preliminary data.</text>
</comment>
<gene>
    <name evidence="2" type="ORF">OL497_10570</name>
</gene>
<reference evidence="2 3" key="1">
    <citation type="submission" date="2022-10" db="EMBL/GenBank/DDBJ databases">
        <title>Chitinophaga nivalis PC15 sp. nov., isolated from Pyeongchang county, South Korea.</title>
        <authorList>
            <person name="Trinh H.N."/>
        </authorList>
    </citation>
    <scope>NUCLEOTIDE SEQUENCE [LARGE SCALE GENOMIC DNA]</scope>
    <source>
        <strain evidence="2 3">PC14</strain>
    </source>
</reference>
<evidence type="ECO:0000259" key="1">
    <source>
        <dbReference type="PROSITE" id="PS51186"/>
    </source>
</evidence>
<protein>
    <submittedName>
        <fullName evidence="2">GNAT family N-acetyltransferase</fullName>
    </submittedName>
</protein>
<dbReference type="InterPro" id="IPR016181">
    <property type="entry name" value="Acyl_CoA_acyltransferase"/>
</dbReference>
<sequence length="169" mass="19279">MKNNIRDNYTLRRLLPAQWEAYKSIRLEALQTNPDMFGSNYKKEATYTPDEWISFLQNDRRAQFALYYNESLVGLTGVTLDKAAATNAVLFASFIQPAHRGNGLSTLFYEARIDWARSQNCKTITVSHRVGNDVSKAANQRFGFVYAHAKEVMWPDGVSADELVYVLEL</sequence>
<dbReference type="SUPFAM" id="SSF55729">
    <property type="entry name" value="Acyl-CoA N-acyltransferases (Nat)"/>
    <property type="match status" value="1"/>
</dbReference>
<dbReference type="Gene3D" id="3.40.630.30">
    <property type="match status" value="1"/>
</dbReference>
<name>A0ABT3IK68_9BACT</name>
<dbReference type="RefSeq" id="WP_264729902.1">
    <property type="nucleotide sequence ID" value="NZ_JAPDNR010000001.1"/>
</dbReference>
<feature type="domain" description="N-acetyltransferase" evidence="1">
    <location>
        <begin position="9"/>
        <end position="169"/>
    </location>
</feature>
<dbReference type="EMBL" id="JAPDNS010000001">
    <property type="protein sequence ID" value="MCW3484339.1"/>
    <property type="molecule type" value="Genomic_DNA"/>
</dbReference>
<evidence type="ECO:0000313" key="3">
    <source>
        <dbReference type="Proteomes" id="UP001207742"/>
    </source>
</evidence>
<dbReference type="CDD" id="cd04301">
    <property type="entry name" value="NAT_SF"/>
    <property type="match status" value="1"/>
</dbReference>
<evidence type="ECO:0000313" key="2">
    <source>
        <dbReference type="EMBL" id="MCW3484339.1"/>
    </source>
</evidence>
<keyword evidence="3" id="KW-1185">Reference proteome</keyword>